<dbReference type="EC" id="6.3.4.19" evidence="1"/>
<proteinExistence type="predicted"/>
<dbReference type="GO" id="GO:0032267">
    <property type="term" value="F:tRNA(Ile)-lysidine synthase activity"/>
    <property type="evidence" value="ECO:0007669"/>
    <property type="project" value="UniProtKB-EC"/>
</dbReference>
<evidence type="ECO:0000313" key="1">
    <source>
        <dbReference type="EMBL" id="KAB0573812.1"/>
    </source>
</evidence>
<dbReference type="GO" id="GO:0005524">
    <property type="term" value="F:ATP binding"/>
    <property type="evidence" value="ECO:0007669"/>
    <property type="project" value="InterPro"/>
</dbReference>
<dbReference type="InterPro" id="IPR012796">
    <property type="entry name" value="Lysidine-tRNA-synth_C"/>
</dbReference>
<accession>A0A643F6K9</accession>
<dbReference type="EMBL" id="VZPE01000001">
    <property type="protein sequence ID" value="KAB0573812.1"/>
    <property type="molecule type" value="Genomic_DNA"/>
</dbReference>
<name>A0A643F6K9_9HYPH</name>
<comment type="caution">
    <text evidence="1">The sequence shown here is derived from an EMBL/GenBank/DDBJ whole genome shotgun (WGS) entry which is preliminary data.</text>
</comment>
<gene>
    <name evidence="1" type="primary">tilS</name>
    <name evidence="1" type="ORF">F7Q93_03720</name>
</gene>
<keyword evidence="1" id="KW-0436">Ligase</keyword>
<protein>
    <submittedName>
        <fullName evidence="1">tRNA lysidine(34) synthetase TilS</fullName>
        <ecNumber evidence="1">6.3.4.19</ecNumber>
    </submittedName>
</protein>
<dbReference type="AlphaFoldDB" id="A0A643F6K9"/>
<dbReference type="GO" id="GO:0005737">
    <property type="term" value="C:cytoplasm"/>
    <property type="evidence" value="ECO:0007669"/>
    <property type="project" value="InterPro"/>
</dbReference>
<sequence length="26" mass="3153">MSRKSGDRFSVNDMRKNKDLKRVVWV</sequence>
<reference evidence="1" key="1">
    <citation type="submission" date="2019-09" db="EMBL/GenBank/DDBJ databases">
        <title>Draft genome sequences of 48 bacterial type strains from the CCUG.</title>
        <authorList>
            <person name="Tunovic T."/>
            <person name="Pineiro-Iglesias B."/>
            <person name="Unosson C."/>
            <person name="Inganas E."/>
            <person name="Ohlen M."/>
            <person name="Cardew S."/>
            <person name="Jensie-Markopoulos S."/>
            <person name="Salva-Serra F."/>
            <person name="Jaen-Luchoro D."/>
            <person name="Karlsson R."/>
            <person name="Svensson-Stadler L."/>
            <person name="Chun J."/>
            <person name="Moore E."/>
        </authorList>
    </citation>
    <scope>NUCLEOTIDE SEQUENCE</scope>
    <source>
        <strain evidence="1">CCUG 50899</strain>
    </source>
</reference>
<dbReference type="RefSeq" id="WP_128093624.1">
    <property type="nucleotide sequence ID" value="NZ_JBHEEN010000001.1"/>
</dbReference>
<organism evidence="1">
    <name type="scientific">Brucella pituitosa</name>
    <dbReference type="NCBI Taxonomy" id="571256"/>
    <lineage>
        <taxon>Bacteria</taxon>
        <taxon>Pseudomonadati</taxon>
        <taxon>Pseudomonadota</taxon>
        <taxon>Alphaproteobacteria</taxon>
        <taxon>Hyphomicrobiales</taxon>
        <taxon>Brucellaceae</taxon>
        <taxon>Brucella/Ochrobactrum group</taxon>
        <taxon>Brucella</taxon>
    </lineage>
</organism>
<dbReference type="NCBIfam" id="TIGR02433">
    <property type="entry name" value="lysidine_TilS_C"/>
    <property type="match status" value="1"/>
</dbReference>
<dbReference type="GO" id="GO:0008033">
    <property type="term" value="P:tRNA processing"/>
    <property type="evidence" value="ECO:0007669"/>
    <property type="project" value="InterPro"/>
</dbReference>